<dbReference type="RefSeq" id="WP_079472366.1">
    <property type="nucleotide sequence ID" value="NZ_FUZZ01000004.1"/>
</dbReference>
<evidence type="ECO:0008006" key="3">
    <source>
        <dbReference type="Google" id="ProtNLM"/>
    </source>
</evidence>
<proteinExistence type="predicted"/>
<dbReference type="AlphaFoldDB" id="A0A1T5P923"/>
<keyword evidence="2" id="KW-1185">Reference proteome</keyword>
<organism evidence="1 2">
    <name type="scientific">Chitinophaga ginsengisegetis</name>
    <dbReference type="NCBI Taxonomy" id="393003"/>
    <lineage>
        <taxon>Bacteria</taxon>
        <taxon>Pseudomonadati</taxon>
        <taxon>Bacteroidota</taxon>
        <taxon>Chitinophagia</taxon>
        <taxon>Chitinophagales</taxon>
        <taxon>Chitinophagaceae</taxon>
        <taxon>Chitinophaga</taxon>
    </lineage>
</organism>
<reference evidence="1 2" key="1">
    <citation type="submission" date="2017-02" db="EMBL/GenBank/DDBJ databases">
        <authorList>
            <person name="Peterson S.W."/>
        </authorList>
    </citation>
    <scope>NUCLEOTIDE SEQUENCE [LARGE SCALE GENOMIC DNA]</scope>
    <source>
        <strain evidence="1 2">DSM 18108</strain>
    </source>
</reference>
<dbReference type="PROSITE" id="PS51257">
    <property type="entry name" value="PROKAR_LIPOPROTEIN"/>
    <property type="match status" value="1"/>
</dbReference>
<protein>
    <recommendedName>
        <fullName evidence="3">Lipocalin-like domain-containing protein</fullName>
    </recommendedName>
</protein>
<evidence type="ECO:0000313" key="1">
    <source>
        <dbReference type="EMBL" id="SKD09221.1"/>
    </source>
</evidence>
<sequence>MHFFIPRYLFIVLPVFCILTGACKKDKPATPQKSPKYELVTGTWKQQDIVLAVAVKLNKQNIPAGTSIIALAPLLGPGGALFTCTVNNTYRFNTDGSFAIEGCTTLILPVAGNSGTWDLDVHDSVLKLISAKGENDPHWIENISSTNLDLSLTVTIPGVATVPLILKLKK</sequence>
<dbReference type="EMBL" id="FUZZ01000004">
    <property type="protein sequence ID" value="SKD09221.1"/>
    <property type="molecule type" value="Genomic_DNA"/>
</dbReference>
<accession>A0A1T5P923</accession>
<gene>
    <name evidence="1" type="ORF">SAMN05660461_5104</name>
</gene>
<dbReference type="STRING" id="393003.SAMN05660461_5104"/>
<name>A0A1T5P923_9BACT</name>
<evidence type="ECO:0000313" key="2">
    <source>
        <dbReference type="Proteomes" id="UP000190166"/>
    </source>
</evidence>
<dbReference type="Proteomes" id="UP000190166">
    <property type="component" value="Unassembled WGS sequence"/>
</dbReference>